<name>A0AAV4RNA4_CAEEX</name>
<dbReference type="EMBL" id="BPLR01008037">
    <property type="protein sequence ID" value="GIY21597.1"/>
    <property type="molecule type" value="Genomic_DNA"/>
</dbReference>
<dbReference type="Proteomes" id="UP001054945">
    <property type="component" value="Unassembled WGS sequence"/>
</dbReference>
<dbReference type="AlphaFoldDB" id="A0AAV4RNA4"/>
<accession>A0AAV4RNA4</accession>
<protein>
    <submittedName>
        <fullName evidence="2">Uncharacterized protein</fullName>
    </submittedName>
</protein>
<gene>
    <name evidence="2" type="ORF">CEXT_773741</name>
</gene>
<reference evidence="2 3" key="1">
    <citation type="submission" date="2021-06" db="EMBL/GenBank/DDBJ databases">
        <title>Caerostris extrusa draft genome.</title>
        <authorList>
            <person name="Kono N."/>
            <person name="Arakawa K."/>
        </authorList>
    </citation>
    <scope>NUCLEOTIDE SEQUENCE [LARGE SCALE GENOMIC DNA]</scope>
</reference>
<evidence type="ECO:0000313" key="2">
    <source>
        <dbReference type="EMBL" id="GIY21597.1"/>
    </source>
</evidence>
<keyword evidence="3" id="KW-1185">Reference proteome</keyword>
<evidence type="ECO:0000256" key="1">
    <source>
        <dbReference type="SAM" id="MobiDB-lite"/>
    </source>
</evidence>
<comment type="caution">
    <text evidence="2">The sequence shown here is derived from an EMBL/GenBank/DDBJ whole genome shotgun (WGS) entry which is preliminary data.</text>
</comment>
<feature type="region of interest" description="Disordered" evidence="1">
    <location>
        <begin position="1"/>
        <end position="27"/>
    </location>
</feature>
<sequence>MFTGSRVPNRMQSKSNKNQKKESKCTTQNNSIIRSKNSFVLILHDHPSLLLLSLTSAGTKTPCSIKCCLENLKKLNDLERKETLKNEFHSKHISSEYLLSYSGEKSKFWGHRMTTDIGHNIVVGVYLKDGPFRQEYKLICSKCIV</sequence>
<proteinExistence type="predicted"/>
<organism evidence="2 3">
    <name type="scientific">Caerostris extrusa</name>
    <name type="common">Bark spider</name>
    <name type="synonym">Caerostris bankana</name>
    <dbReference type="NCBI Taxonomy" id="172846"/>
    <lineage>
        <taxon>Eukaryota</taxon>
        <taxon>Metazoa</taxon>
        <taxon>Ecdysozoa</taxon>
        <taxon>Arthropoda</taxon>
        <taxon>Chelicerata</taxon>
        <taxon>Arachnida</taxon>
        <taxon>Araneae</taxon>
        <taxon>Araneomorphae</taxon>
        <taxon>Entelegynae</taxon>
        <taxon>Araneoidea</taxon>
        <taxon>Araneidae</taxon>
        <taxon>Caerostris</taxon>
    </lineage>
</organism>
<evidence type="ECO:0000313" key="3">
    <source>
        <dbReference type="Proteomes" id="UP001054945"/>
    </source>
</evidence>